<dbReference type="SUPFAM" id="SSF46689">
    <property type="entry name" value="Homeodomain-like"/>
    <property type="match status" value="1"/>
</dbReference>
<protein>
    <submittedName>
        <fullName evidence="10">Uncharacterized protein</fullName>
    </submittedName>
</protein>
<comment type="subcellular location">
    <subcellularLocation>
        <location evidence="1">Nucleus</location>
    </subcellularLocation>
</comment>
<feature type="region of interest" description="Disordered" evidence="7">
    <location>
        <begin position="133"/>
        <end position="181"/>
    </location>
</feature>
<reference evidence="11" key="1">
    <citation type="submission" date="2015-12" db="EMBL/GenBank/DDBJ databases">
        <title>Update maize B73 reference genome by single molecule sequencing technologies.</title>
        <authorList>
            <consortium name="Maize Genome Sequencing Project"/>
            <person name="Ware D."/>
        </authorList>
    </citation>
    <scope>NUCLEOTIDE SEQUENCE [LARGE SCALE GENOMIC DNA]</scope>
    <source>
        <strain evidence="11">cv. B73</strain>
    </source>
</reference>
<evidence type="ECO:0000313" key="11">
    <source>
        <dbReference type="Proteomes" id="UP000007305"/>
    </source>
</evidence>
<dbReference type="GO" id="GO:0006355">
    <property type="term" value="P:regulation of DNA-templated transcription"/>
    <property type="evidence" value="ECO:0000318"/>
    <property type="project" value="GO_Central"/>
</dbReference>
<dbReference type="GO" id="GO:0000976">
    <property type="term" value="F:transcription cis-regulatory region binding"/>
    <property type="evidence" value="ECO:0000318"/>
    <property type="project" value="GO_Central"/>
</dbReference>
<reference evidence="10" key="3">
    <citation type="submission" date="2021-05" db="UniProtKB">
        <authorList>
            <consortium name="EnsemblPlants"/>
        </authorList>
    </citation>
    <scope>IDENTIFICATION</scope>
    <source>
        <strain evidence="10">cv. B73</strain>
    </source>
</reference>
<keyword evidence="3" id="KW-0805">Transcription regulation</keyword>
<dbReference type="KEGG" id="zma:103647152"/>
<dbReference type="CDD" id="cd00167">
    <property type="entry name" value="SANT"/>
    <property type="match status" value="2"/>
</dbReference>
<dbReference type="InterPro" id="IPR009057">
    <property type="entry name" value="Homeodomain-like_sf"/>
</dbReference>
<feature type="region of interest" description="Disordered" evidence="7">
    <location>
        <begin position="1"/>
        <end position="25"/>
    </location>
</feature>
<evidence type="ECO:0000256" key="7">
    <source>
        <dbReference type="SAM" id="MobiDB-lite"/>
    </source>
</evidence>
<evidence type="ECO:0000256" key="5">
    <source>
        <dbReference type="ARBA" id="ARBA00023163"/>
    </source>
</evidence>
<evidence type="ECO:0000256" key="3">
    <source>
        <dbReference type="ARBA" id="ARBA00023015"/>
    </source>
</evidence>
<dbReference type="GeneID" id="103647152"/>
<evidence type="ECO:0000256" key="6">
    <source>
        <dbReference type="ARBA" id="ARBA00023242"/>
    </source>
</evidence>
<evidence type="ECO:0000256" key="1">
    <source>
        <dbReference type="ARBA" id="ARBA00004123"/>
    </source>
</evidence>
<keyword evidence="2" id="KW-0677">Repeat</keyword>
<dbReference type="Pfam" id="PF00249">
    <property type="entry name" value="Myb_DNA-binding"/>
    <property type="match status" value="2"/>
</dbReference>
<dbReference type="PANTHER" id="PTHR47997">
    <property type="entry name" value="MYB DOMAIN PROTEIN 55"/>
    <property type="match status" value="1"/>
</dbReference>
<dbReference type="Gramene" id="Zm00001eb093920_T002">
    <property type="protein sequence ID" value="Zm00001eb093920_P002"/>
    <property type="gene ID" value="Zm00001eb093920"/>
</dbReference>
<dbReference type="PANTHER" id="PTHR47997:SF8">
    <property type="match status" value="1"/>
</dbReference>
<keyword evidence="11" id="KW-1185">Reference proteome</keyword>
<sequence length="276" mass="30569">MERTKRASMVSQVEEEEDGEHCTHKTVRKGLWSPVEDARLSSHITRYGVGTWSSVAELAGLERSGKSCRLRWMNYLQPDLSREPISRQEEDRIVSLQKLLGNRWSAIAARMPGRTDNEIKNYWNSLIKKKKKKKLKQSMDTGGGGGDYHQSLPGPEPEPEVHRTAAHEGSSAGMYTTTGTGHIDTSEVRVEHGGTTASHNNDSADHPRPSPLPQLPVFAGQVLLDPDAAVRNGEQTAAPAQASSLSLIPFPKSREMNFVEEYVQFLVSLSDDLLEI</sequence>
<dbReference type="InterPro" id="IPR017930">
    <property type="entry name" value="Myb_dom"/>
</dbReference>
<feature type="domain" description="Myb-like" evidence="8">
    <location>
        <begin position="24"/>
        <end position="76"/>
    </location>
</feature>
<dbReference type="Gene3D" id="1.10.10.60">
    <property type="entry name" value="Homeodomain-like"/>
    <property type="match status" value="2"/>
</dbReference>
<dbReference type="EnsemblPlants" id="Zm00001eb093920_T002">
    <property type="protein sequence ID" value="Zm00001eb093920_P002"/>
    <property type="gene ID" value="Zm00001eb093920"/>
</dbReference>
<feature type="domain" description="HTH myb-type" evidence="9">
    <location>
        <begin position="24"/>
        <end position="76"/>
    </location>
</feature>
<feature type="domain" description="HTH myb-type" evidence="9">
    <location>
        <begin position="77"/>
        <end position="131"/>
    </location>
</feature>
<gene>
    <name evidence="10" type="primary">LOC103647152</name>
</gene>
<feature type="domain" description="Myb-like" evidence="8">
    <location>
        <begin position="77"/>
        <end position="127"/>
    </location>
</feature>
<dbReference type="PROSITE" id="PS50090">
    <property type="entry name" value="MYB_LIKE"/>
    <property type="match status" value="2"/>
</dbReference>
<reference evidence="10" key="2">
    <citation type="submission" date="2019-07" db="EMBL/GenBank/DDBJ databases">
        <authorList>
            <person name="Seetharam A."/>
            <person name="Woodhouse M."/>
            <person name="Cannon E."/>
        </authorList>
    </citation>
    <scope>NUCLEOTIDE SEQUENCE [LARGE SCALE GENOMIC DNA]</scope>
    <source>
        <strain evidence="10">cv. B73</strain>
    </source>
</reference>
<dbReference type="GO" id="GO:1901141">
    <property type="term" value="P:regulation of lignin biosynthetic process"/>
    <property type="evidence" value="ECO:0007669"/>
    <property type="project" value="UniProtKB-ARBA"/>
</dbReference>
<dbReference type="PROSITE" id="PS51294">
    <property type="entry name" value="HTH_MYB"/>
    <property type="match status" value="2"/>
</dbReference>
<name>A0A804MKS2_MAIZE</name>
<dbReference type="FunFam" id="1.10.10.60:FF:000001">
    <property type="entry name" value="MYB-related transcription factor"/>
    <property type="match status" value="1"/>
</dbReference>
<dbReference type="InParanoid" id="A0A804MKS2"/>
<dbReference type="InterPro" id="IPR001005">
    <property type="entry name" value="SANT/Myb"/>
</dbReference>
<evidence type="ECO:0000256" key="4">
    <source>
        <dbReference type="ARBA" id="ARBA00023125"/>
    </source>
</evidence>
<keyword evidence="5" id="KW-0804">Transcription</keyword>
<evidence type="ECO:0000256" key="2">
    <source>
        <dbReference type="ARBA" id="ARBA00022737"/>
    </source>
</evidence>
<feature type="region of interest" description="Disordered" evidence="7">
    <location>
        <begin position="193"/>
        <end position="215"/>
    </location>
</feature>
<dbReference type="RefSeq" id="XP_008669936.1">
    <property type="nucleotide sequence ID" value="XM_008671714.3"/>
</dbReference>
<keyword evidence="4" id="KW-0238">DNA-binding</keyword>
<evidence type="ECO:0000313" key="10">
    <source>
        <dbReference type="EnsemblPlants" id="Zm00001eb093920_P002"/>
    </source>
</evidence>
<organism evidence="10 11">
    <name type="scientific">Zea mays</name>
    <name type="common">Maize</name>
    <dbReference type="NCBI Taxonomy" id="4577"/>
    <lineage>
        <taxon>Eukaryota</taxon>
        <taxon>Viridiplantae</taxon>
        <taxon>Streptophyta</taxon>
        <taxon>Embryophyta</taxon>
        <taxon>Tracheophyta</taxon>
        <taxon>Spermatophyta</taxon>
        <taxon>Magnoliopsida</taxon>
        <taxon>Liliopsida</taxon>
        <taxon>Poales</taxon>
        <taxon>Poaceae</taxon>
        <taxon>PACMAD clade</taxon>
        <taxon>Panicoideae</taxon>
        <taxon>Andropogonodae</taxon>
        <taxon>Andropogoneae</taxon>
        <taxon>Tripsacinae</taxon>
        <taxon>Zea</taxon>
    </lineage>
</organism>
<dbReference type="OrthoDB" id="2143914at2759"/>
<dbReference type="InterPro" id="IPR051953">
    <property type="entry name" value="Plant_SW-associated_TFs"/>
</dbReference>
<dbReference type="SMART" id="SM00717">
    <property type="entry name" value="SANT"/>
    <property type="match status" value="2"/>
</dbReference>
<dbReference type="GO" id="GO:0005634">
    <property type="term" value="C:nucleus"/>
    <property type="evidence" value="ECO:0000318"/>
    <property type="project" value="GO_Central"/>
</dbReference>
<dbReference type="Proteomes" id="UP000007305">
    <property type="component" value="Chromosome 2"/>
</dbReference>
<evidence type="ECO:0000259" key="8">
    <source>
        <dbReference type="PROSITE" id="PS50090"/>
    </source>
</evidence>
<evidence type="ECO:0000259" key="9">
    <source>
        <dbReference type="PROSITE" id="PS51294"/>
    </source>
</evidence>
<dbReference type="GO" id="GO:0003700">
    <property type="term" value="F:DNA-binding transcription factor activity"/>
    <property type="evidence" value="ECO:0007669"/>
    <property type="project" value="UniProtKB-ARBA"/>
</dbReference>
<proteinExistence type="predicted"/>
<keyword evidence="6" id="KW-0539">Nucleus</keyword>
<accession>A0A804MKS2</accession>
<dbReference type="AlphaFoldDB" id="A0A804MKS2"/>